<dbReference type="RefSeq" id="WP_110466569.1">
    <property type="nucleotide sequence ID" value="NZ_JAMOFZ010000024.1"/>
</dbReference>
<evidence type="ECO:0000259" key="5">
    <source>
        <dbReference type="PROSITE" id="PS50931"/>
    </source>
</evidence>
<dbReference type="InterPro" id="IPR036388">
    <property type="entry name" value="WH-like_DNA-bd_sf"/>
</dbReference>
<sequence>MNTSLRQFKVFLAVAEAGNFSKAGERIGITQPAVSRAIGELEQSLGLRLLDRTTREVALTDAGRRLHSHLERVLEDLEAALLDVRGMAQLRRGRVRVGSSPTLSASLMPACIAASARSAPNVEIVLLDRIQQDVLDSVRTGDVDFGVVVDPAMAEDLHCETLFREPFCLVCPHGHPLAGRPCVAWQALDGHGLVLLDHASGSRRLIDEALVHHAVQARVVQQLGHPTTVLRMVEAGIGLAVLPALALHCTLPPSLVVRALTPQVDHRLMLVHRRHRSLSPLAAQAWQLVSVVAQTLPGIALEGSDDHPALTPGGA</sequence>
<dbReference type="PRINTS" id="PR00039">
    <property type="entry name" value="HTHLYSR"/>
</dbReference>
<comment type="similarity">
    <text evidence="1">Belongs to the LysR transcriptional regulatory family.</text>
</comment>
<dbReference type="InterPro" id="IPR050950">
    <property type="entry name" value="HTH-type_LysR_regulators"/>
</dbReference>
<dbReference type="Pfam" id="PF03466">
    <property type="entry name" value="LysR_substrate"/>
    <property type="match status" value="1"/>
</dbReference>
<evidence type="ECO:0000256" key="4">
    <source>
        <dbReference type="ARBA" id="ARBA00023163"/>
    </source>
</evidence>
<dbReference type="PROSITE" id="PS50931">
    <property type="entry name" value="HTH_LYSR"/>
    <property type="match status" value="1"/>
</dbReference>
<dbReference type="CDD" id="cd08440">
    <property type="entry name" value="PBP2_LTTR_like_4"/>
    <property type="match status" value="1"/>
</dbReference>
<comment type="caution">
    <text evidence="6">The sequence shown here is derived from an EMBL/GenBank/DDBJ whole genome shotgun (WGS) entry which is preliminary data.</text>
</comment>
<keyword evidence="7" id="KW-1185">Reference proteome</keyword>
<proteinExistence type="inferred from homology"/>
<dbReference type="InterPro" id="IPR005119">
    <property type="entry name" value="LysR_subst-bd"/>
</dbReference>
<dbReference type="EMBL" id="QJTC01000024">
    <property type="protein sequence ID" value="PYE74800.1"/>
    <property type="molecule type" value="Genomic_DNA"/>
</dbReference>
<keyword evidence="4" id="KW-0804">Transcription</keyword>
<dbReference type="Gene3D" id="3.40.190.290">
    <property type="match status" value="1"/>
</dbReference>
<dbReference type="Pfam" id="PF00126">
    <property type="entry name" value="HTH_1"/>
    <property type="match status" value="1"/>
</dbReference>
<gene>
    <name evidence="6" type="ORF">DFQ15_1241</name>
</gene>
<evidence type="ECO:0000313" key="7">
    <source>
        <dbReference type="Proteomes" id="UP000247540"/>
    </source>
</evidence>
<organism evidence="6 7">
    <name type="scientific">Xylophilus ampelinus</name>
    <dbReference type="NCBI Taxonomy" id="54067"/>
    <lineage>
        <taxon>Bacteria</taxon>
        <taxon>Pseudomonadati</taxon>
        <taxon>Pseudomonadota</taxon>
        <taxon>Betaproteobacteria</taxon>
        <taxon>Burkholderiales</taxon>
        <taxon>Xylophilus</taxon>
    </lineage>
</organism>
<dbReference type="Gene3D" id="1.10.10.10">
    <property type="entry name" value="Winged helix-like DNA-binding domain superfamily/Winged helix DNA-binding domain"/>
    <property type="match status" value="1"/>
</dbReference>
<evidence type="ECO:0000313" key="6">
    <source>
        <dbReference type="EMBL" id="PYE74800.1"/>
    </source>
</evidence>
<evidence type="ECO:0000256" key="1">
    <source>
        <dbReference type="ARBA" id="ARBA00009437"/>
    </source>
</evidence>
<dbReference type="InterPro" id="IPR000847">
    <property type="entry name" value="LysR_HTH_N"/>
</dbReference>
<name>A0A318SQJ5_9BURK</name>
<dbReference type="GO" id="GO:0003700">
    <property type="term" value="F:DNA-binding transcription factor activity"/>
    <property type="evidence" value="ECO:0007669"/>
    <property type="project" value="InterPro"/>
</dbReference>
<keyword evidence="2" id="KW-0805">Transcription regulation</keyword>
<dbReference type="GO" id="GO:0005829">
    <property type="term" value="C:cytosol"/>
    <property type="evidence" value="ECO:0007669"/>
    <property type="project" value="TreeGrafter"/>
</dbReference>
<dbReference type="SUPFAM" id="SSF53850">
    <property type="entry name" value="Periplasmic binding protein-like II"/>
    <property type="match status" value="1"/>
</dbReference>
<dbReference type="FunFam" id="1.10.10.10:FF:000001">
    <property type="entry name" value="LysR family transcriptional regulator"/>
    <property type="match status" value="1"/>
</dbReference>
<dbReference type="Proteomes" id="UP000247540">
    <property type="component" value="Unassembled WGS sequence"/>
</dbReference>
<dbReference type="OrthoDB" id="8437302at2"/>
<dbReference type="PANTHER" id="PTHR30419">
    <property type="entry name" value="HTH-TYPE TRANSCRIPTIONAL REGULATOR YBHD"/>
    <property type="match status" value="1"/>
</dbReference>
<dbReference type="GO" id="GO:0003677">
    <property type="term" value="F:DNA binding"/>
    <property type="evidence" value="ECO:0007669"/>
    <property type="project" value="UniProtKB-KW"/>
</dbReference>
<feature type="domain" description="HTH lysR-type" evidence="5">
    <location>
        <begin position="1"/>
        <end position="60"/>
    </location>
</feature>
<dbReference type="AlphaFoldDB" id="A0A318SQJ5"/>
<evidence type="ECO:0000256" key="3">
    <source>
        <dbReference type="ARBA" id="ARBA00023125"/>
    </source>
</evidence>
<dbReference type="PANTHER" id="PTHR30419:SF14">
    <property type="entry name" value="LYSR FAMILY TRANSCRIPTIONAL REGULATOR"/>
    <property type="match status" value="1"/>
</dbReference>
<protein>
    <submittedName>
        <fullName evidence="6">DNA-binding transcriptional LysR family regulator</fullName>
    </submittedName>
</protein>
<keyword evidence="3 6" id="KW-0238">DNA-binding</keyword>
<dbReference type="InterPro" id="IPR036390">
    <property type="entry name" value="WH_DNA-bd_sf"/>
</dbReference>
<evidence type="ECO:0000256" key="2">
    <source>
        <dbReference type="ARBA" id="ARBA00023015"/>
    </source>
</evidence>
<dbReference type="SUPFAM" id="SSF46785">
    <property type="entry name" value="Winged helix' DNA-binding domain"/>
    <property type="match status" value="1"/>
</dbReference>
<reference evidence="6 7" key="1">
    <citation type="submission" date="2018-06" db="EMBL/GenBank/DDBJ databases">
        <title>Genomic Encyclopedia of Type Strains, Phase III (KMG-III): the genomes of soil and plant-associated and newly described type strains.</title>
        <authorList>
            <person name="Whitman W."/>
        </authorList>
    </citation>
    <scope>NUCLEOTIDE SEQUENCE [LARGE SCALE GENOMIC DNA]</scope>
    <source>
        <strain evidence="6 7">CECT 7646</strain>
    </source>
</reference>
<accession>A0A318SQJ5</accession>